<dbReference type="InterPro" id="IPR031310">
    <property type="entry name" value="Ribosomal_uL5_N"/>
</dbReference>
<keyword evidence="3 4" id="KW-0687">Ribonucleoprotein</keyword>
<protein>
    <submittedName>
        <fullName evidence="7">Ribosomal protein L5</fullName>
    </submittedName>
</protein>
<keyword evidence="2 4" id="KW-0689">Ribosomal protein</keyword>
<dbReference type="EMBL" id="KP165389">
    <property type="protein sequence ID" value="AJF36636.1"/>
    <property type="molecule type" value="Genomic_DNA"/>
</dbReference>
<dbReference type="InterPro" id="IPR022803">
    <property type="entry name" value="Ribosomal_uL5_dom_sf"/>
</dbReference>
<evidence type="ECO:0000256" key="1">
    <source>
        <dbReference type="ARBA" id="ARBA00008553"/>
    </source>
</evidence>
<dbReference type="SUPFAM" id="SSF55282">
    <property type="entry name" value="RL5-like"/>
    <property type="match status" value="1"/>
</dbReference>
<dbReference type="GO" id="GO:0005840">
    <property type="term" value="C:ribosome"/>
    <property type="evidence" value="ECO:0007669"/>
    <property type="project" value="UniProtKB-KW"/>
</dbReference>
<organism evidence="7">
    <name type="scientific">Thecamonas trahens</name>
    <name type="common">Flagellate</name>
    <name type="synonym">Amastigomonas trahens</name>
    <dbReference type="NCBI Taxonomy" id="529818"/>
    <lineage>
        <taxon>Eukaryota</taxon>
        <taxon>Apusozoa</taxon>
        <taxon>Apusomonadida</taxon>
        <taxon>Apusomonadidae</taxon>
        <taxon>Thecamonas</taxon>
    </lineage>
</organism>
<comment type="similarity">
    <text evidence="1 4">Belongs to the universal ribosomal protein uL5 family.</text>
</comment>
<dbReference type="Pfam" id="PF00281">
    <property type="entry name" value="Ribosomal_L5"/>
    <property type="match status" value="1"/>
</dbReference>
<feature type="domain" description="Large ribosomal subunit protein uL5 N-terminal" evidence="5">
    <location>
        <begin position="25"/>
        <end position="81"/>
    </location>
</feature>
<dbReference type="GO" id="GO:1990904">
    <property type="term" value="C:ribonucleoprotein complex"/>
    <property type="evidence" value="ECO:0007669"/>
    <property type="project" value="UniProtKB-KW"/>
</dbReference>
<evidence type="ECO:0000259" key="6">
    <source>
        <dbReference type="Pfam" id="PF00673"/>
    </source>
</evidence>
<evidence type="ECO:0000256" key="2">
    <source>
        <dbReference type="ARBA" id="ARBA00022980"/>
    </source>
</evidence>
<dbReference type="PROSITE" id="PS00358">
    <property type="entry name" value="RIBOSOMAL_L5"/>
    <property type="match status" value="1"/>
</dbReference>
<evidence type="ECO:0000256" key="4">
    <source>
        <dbReference type="RuleBase" id="RU003930"/>
    </source>
</evidence>
<dbReference type="GeneID" id="23454381"/>
<dbReference type="FunFam" id="3.30.1440.10:FF:000001">
    <property type="entry name" value="50S ribosomal protein L5"/>
    <property type="match status" value="1"/>
</dbReference>
<sequence>MKNYLLEQYNSQYRFDLLTKCDINNEYEIPKISKIVINMGLKELIANKNHILPAFFALMLITGQKPVPTKAKKSIAMFKLRKGYHLSGLKVTLRGELMYQFLFKLIMIILPKNKDFVKFSSNQFDKNGNFSLGIDNIFLFPEIEKQLDNNQLVKPYGLDISIVTNKKDLNTSKFLINLFGIPLKK</sequence>
<dbReference type="Gene3D" id="3.30.1440.10">
    <property type="match status" value="1"/>
</dbReference>
<evidence type="ECO:0000256" key="3">
    <source>
        <dbReference type="ARBA" id="ARBA00023274"/>
    </source>
</evidence>
<dbReference type="AlphaFoldDB" id="A0A0B5GSF3"/>
<evidence type="ECO:0000259" key="5">
    <source>
        <dbReference type="Pfam" id="PF00281"/>
    </source>
</evidence>
<keyword evidence="7" id="KW-0496">Mitochondrion</keyword>
<evidence type="ECO:0000313" key="7">
    <source>
        <dbReference type="EMBL" id="AJF36636.1"/>
    </source>
</evidence>
<gene>
    <name evidence="7" type="primary">rpl5</name>
</gene>
<dbReference type="InterPro" id="IPR002132">
    <property type="entry name" value="Ribosomal_uL5"/>
</dbReference>
<dbReference type="PIRSF" id="PIRSF002161">
    <property type="entry name" value="Ribosomal_L5"/>
    <property type="match status" value="1"/>
</dbReference>
<name>A0A0B5GSF3_THETB</name>
<proteinExistence type="inferred from homology"/>
<dbReference type="GO" id="GO:0006412">
    <property type="term" value="P:translation"/>
    <property type="evidence" value="ECO:0007669"/>
    <property type="project" value="InterPro"/>
</dbReference>
<dbReference type="InterPro" id="IPR020929">
    <property type="entry name" value="Ribosomal_uL5_CS"/>
</dbReference>
<dbReference type="PANTHER" id="PTHR11994">
    <property type="entry name" value="60S RIBOSOMAL PROTEIN L11-RELATED"/>
    <property type="match status" value="1"/>
</dbReference>
<geneLocation type="mitochondrion" evidence="7"/>
<dbReference type="InterPro" id="IPR031309">
    <property type="entry name" value="Ribosomal_uL5_C"/>
</dbReference>
<reference evidence="7" key="1">
    <citation type="journal article" date="2014" name="Nucleic Acids Res.">
        <title>Widespread occurrence of organelle genome-encoded 5S rRNAs including permuted molecules.</title>
        <authorList>
            <person name="Valach M."/>
            <person name="Burger G."/>
            <person name="Gray M.W."/>
            <person name="Lang B.F."/>
        </authorList>
    </citation>
    <scope>NUCLEOTIDE SEQUENCE</scope>
    <source>
        <strain evidence="7">ATCC 50062</strain>
    </source>
</reference>
<feature type="domain" description="Large ribosomal subunit protein uL5 C-terminal" evidence="6">
    <location>
        <begin position="88"/>
        <end position="182"/>
    </location>
</feature>
<dbReference type="Pfam" id="PF00673">
    <property type="entry name" value="Ribosomal_L5_C"/>
    <property type="match status" value="1"/>
</dbReference>
<dbReference type="RefSeq" id="YP_009121374.1">
    <property type="nucleotide sequence ID" value="NC_026452.1"/>
</dbReference>
<accession>A0A0B5GSF3</accession>
<dbReference type="GO" id="GO:0003735">
    <property type="term" value="F:structural constituent of ribosome"/>
    <property type="evidence" value="ECO:0007669"/>
    <property type="project" value="InterPro"/>
</dbReference>